<keyword evidence="1" id="KW-1185">Reference proteome</keyword>
<organism evidence="1 2">
    <name type="scientific">Nicotiana tabacum</name>
    <name type="common">Common tobacco</name>
    <dbReference type="NCBI Taxonomy" id="4097"/>
    <lineage>
        <taxon>Eukaryota</taxon>
        <taxon>Viridiplantae</taxon>
        <taxon>Streptophyta</taxon>
        <taxon>Embryophyta</taxon>
        <taxon>Tracheophyta</taxon>
        <taxon>Spermatophyta</taxon>
        <taxon>Magnoliopsida</taxon>
        <taxon>eudicotyledons</taxon>
        <taxon>Gunneridae</taxon>
        <taxon>Pentapetalae</taxon>
        <taxon>asterids</taxon>
        <taxon>lamiids</taxon>
        <taxon>Solanales</taxon>
        <taxon>Solanaceae</taxon>
        <taxon>Nicotianoideae</taxon>
        <taxon>Nicotianeae</taxon>
        <taxon>Nicotiana</taxon>
    </lineage>
</organism>
<reference evidence="2" key="2">
    <citation type="submission" date="2025-08" db="UniProtKB">
        <authorList>
            <consortium name="RefSeq"/>
        </authorList>
    </citation>
    <scope>IDENTIFICATION</scope>
    <source>
        <tissue evidence="2">Leaf</tissue>
    </source>
</reference>
<accession>A0AC58TUL9</accession>
<dbReference type="Proteomes" id="UP000790787">
    <property type="component" value="Chromosome 22"/>
</dbReference>
<gene>
    <name evidence="2" type="primary">LOC142176683</name>
</gene>
<name>A0AC58TUL9_TOBAC</name>
<protein>
    <submittedName>
        <fullName evidence="2">Uncharacterized protein LOC142176683 isoform X1</fullName>
    </submittedName>
</protein>
<evidence type="ECO:0000313" key="2">
    <source>
        <dbReference type="RefSeq" id="XP_075100922.1"/>
    </source>
</evidence>
<dbReference type="RefSeq" id="XP_075100922.1">
    <property type="nucleotide sequence ID" value="XM_075244821.1"/>
</dbReference>
<evidence type="ECO:0000313" key="1">
    <source>
        <dbReference type="Proteomes" id="UP000790787"/>
    </source>
</evidence>
<sequence>MCRMSTSQNLPMTVMTKIPLELYMWWEDLGESGQDVVKLYLGGLTGLLKISPRGDIIKALVTFWDPAHNVFHFSDFELTPTLEEIVGYIGSTESLRHKYLVTPRAVTLHKFLDLLKISRGVQYPDLAAGFSTPQFIYQRYGHIGGFNNPESKIRSKGNQLKWEKHRCFAFLVVFLGLLVFPRKNGNIDVRIAGVVNTLLTQDKSTLAPMIVSEIFRALTSCKAGGNFFEGCNLLLQMWMIKHLCHRPQYMNYGSTGKSCIGEFYTRVDGFNMPEGVIEWISCLCSVTANQTEWTLGWLSVDEIIYMPATGPHFLLMGLKSIQPYASYWVLRQLRRCQIVPKDEDLSRHVVEIRSDG</sequence>
<proteinExistence type="predicted"/>
<reference evidence="1" key="1">
    <citation type="journal article" date="2014" name="Nat. Commun.">
        <title>The tobacco genome sequence and its comparison with those of tomato and potato.</title>
        <authorList>
            <person name="Sierro N."/>
            <person name="Battey J.N."/>
            <person name="Ouadi S."/>
            <person name="Bakaher N."/>
            <person name="Bovet L."/>
            <person name="Willig A."/>
            <person name="Goepfert S."/>
            <person name="Peitsch M.C."/>
            <person name="Ivanov N.V."/>
        </authorList>
    </citation>
    <scope>NUCLEOTIDE SEQUENCE [LARGE SCALE GENOMIC DNA]</scope>
</reference>